<sequence length="62" mass="6758">MELTKDEEKSLNGEHGEALQTAYRILSATGEATDAEKLVPIHWAHVSGVNYNTIGDAGEEFL</sequence>
<name>A0A382XVT3_9ZZZZ</name>
<evidence type="ECO:0000313" key="4">
    <source>
        <dbReference type="EMBL" id="SVD75093.1"/>
    </source>
</evidence>
<reference evidence="4" key="1">
    <citation type="submission" date="2018-05" db="EMBL/GenBank/DDBJ databases">
        <authorList>
            <person name="Lanie J.A."/>
            <person name="Ng W.-L."/>
            <person name="Kazmierczak K.M."/>
            <person name="Andrzejewski T.M."/>
            <person name="Davidsen T.M."/>
            <person name="Wayne K.J."/>
            <person name="Tettelin H."/>
            <person name="Glass J.I."/>
            <person name="Rusch D."/>
            <person name="Podicherti R."/>
            <person name="Tsui H.-C.T."/>
            <person name="Winkler M.E."/>
        </authorList>
    </citation>
    <scope>NUCLEOTIDE SEQUENCE</scope>
</reference>
<organism evidence="4">
    <name type="scientific">marine metagenome</name>
    <dbReference type="NCBI Taxonomy" id="408172"/>
    <lineage>
        <taxon>unclassified sequences</taxon>
        <taxon>metagenomes</taxon>
        <taxon>ecological metagenomes</taxon>
    </lineage>
</organism>
<protein>
    <recommendedName>
        <fullName evidence="3">Phosphomevalonate dehydratase large subunit-like domain-containing protein</fullName>
    </recommendedName>
</protein>
<feature type="domain" description="Phosphomevalonate dehydratase large subunit-like" evidence="3">
    <location>
        <begin position="1"/>
        <end position="62"/>
    </location>
</feature>
<keyword evidence="1" id="KW-0408">Iron</keyword>
<evidence type="ECO:0000259" key="3">
    <source>
        <dbReference type="Pfam" id="PF04412"/>
    </source>
</evidence>
<dbReference type="PANTHER" id="PTHR36577:SF3">
    <property type="entry name" value="DUF521 DOMAIN PROTEIN (AFU_ORTHOLOGUE AFUA_6G00490)"/>
    <property type="match status" value="1"/>
</dbReference>
<dbReference type="EMBL" id="UINC01170848">
    <property type="protein sequence ID" value="SVD75093.1"/>
    <property type="molecule type" value="Genomic_DNA"/>
</dbReference>
<evidence type="ECO:0000256" key="2">
    <source>
        <dbReference type="ARBA" id="ARBA00023239"/>
    </source>
</evidence>
<dbReference type="GO" id="GO:0016829">
    <property type="term" value="F:lyase activity"/>
    <property type="evidence" value="ECO:0007669"/>
    <property type="project" value="UniProtKB-KW"/>
</dbReference>
<gene>
    <name evidence="4" type="ORF">METZ01_LOCUS427947</name>
</gene>
<dbReference type="AlphaFoldDB" id="A0A382XVT3"/>
<keyword evidence="2" id="KW-0456">Lyase</keyword>
<dbReference type="PANTHER" id="PTHR36577">
    <property type="entry name" value="DUF521 DOMAIN PROTEIN (AFU_ORTHOLOGUE AFUA_6G00490)"/>
    <property type="match status" value="1"/>
</dbReference>
<dbReference type="Pfam" id="PF04412">
    <property type="entry name" value="AcnX"/>
    <property type="match status" value="1"/>
</dbReference>
<proteinExistence type="predicted"/>
<evidence type="ECO:0000256" key="1">
    <source>
        <dbReference type="ARBA" id="ARBA00023004"/>
    </source>
</evidence>
<feature type="non-terminal residue" evidence="4">
    <location>
        <position position="62"/>
    </location>
</feature>
<accession>A0A382XVT3</accession>
<dbReference type="InterPro" id="IPR007506">
    <property type="entry name" value="PMDh-L-like_dom"/>
</dbReference>